<feature type="transmembrane region" description="Helical" evidence="1">
    <location>
        <begin position="25"/>
        <end position="50"/>
    </location>
</feature>
<protein>
    <submittedName>
        <fullName evidence="2">Uncharacterized protein</fullName>
    </submittedName>
</protein>
<name>A0A7X3K362_9HYPH</name>
<organism evidence="2 3">
    <name type="scientific">Devosia marina</name>
    <dbReference type="NCBI Taxonomy" id="2683198"/>
    <lineage>
        <taxon>Bacteria</taxon>
        <taxon>Pseudomonadati</taxon>
        <taxon>Pseudomonadota</taxon>
        <taxon>Alphaproteobacteria</taxon>
        <taxon>Hyphomicrobiales</taxon>
        <taxon>Devosiaceae</taxon>
        <taxon>Devosia</taxon>
    </lineage>
</organism>
<comment type="caution">
    <text evidence="2">The sequence shown here is derived from an EMBL/GenBank/DDBJ whole genome shotgun (WGS) entry which is preliminary data.</text>
</comment>
<keyword evidence="1" id="KW-0812">Transmembrane</keyword>
<accession>A0A7X3K362</accession>
<keyword evidence="1" id="KW-1133">Transmembrane helix</keyword>
<keyword evidence="3" id="KW-1185">Reference proteome</keyword>
<evidence type="ECO:0000313" key="3">
    <source>
        <dbReference type="Proteomes" id="UP000438106"/>
    </source>
</evidence>
<evidence type="ECO:0000256" key="1">
    <source>
        <dbReference type="SAM" id="Phobius"/>
    </source>
</evidence>
<dbReference type="Proteomes" id="UP000438106">
    <property type="component" value="Unassembled WGS sequence"/>
</dbReference>
<dbReference type="RefSeq" id="WP_157289268.1">
    <property type="nucleotide sequence ID" value="NZ_WQRF01000001.1"/>
</dbReference>
<dbReference type="AlphaFoldDB" id="A0A7X3K362"/>
<proteinExistence type="predicted"/>
<dbReference type="EMBL" id="WQRF01000001">
    <property type="protein sequence ID" value="MVS98269.1"/>
    <property type="molecule type" value="Genomic_DNA"/>
</dbReference>
<keyword evidence="1" id="KW-0472">Membrane</keyword>
<reference evidence="2 3" key="1">
    <citation type="submission" date="2019-12" db="EMBL/GenBank/DDBJ databases">
        <title>Devosia maris sp. nov., isolated from the deep seawater.</title>
        <authorList>
            <person name="Liu Y."/>
        </authorList>
    </citation>
    <scope>NUCLEOTIDE SEQUENCE [LARGE SCALE GENOMIC DNA]</scope>
    <source>
        <strain evidence="2 3">L53-10-65</strain>
    </source>
</reference>
<gene>
    <name evidence="2" type="ORF">GO014_04430</name>
</gene>
<sequence>MPKNSELASAPLASENGRRLRRWRLAVIIVLATVCWILVLGAIYLVWLFIS</sequence>
<evidence type="ECO:0000313" key="2">
    <source>
        <dbReference type="EMBL" id="MVS98269.1"/>
    </source>
</evidence>